<dbReference type="InterPro" id="IPR002775">
    <property type="entry name" value="DNA/RNA-bd_Alba-like"/>
</dbReference>
<protein>
    <recommendedName>
        <fullName evidence="1">DNA/RNA-binding protein Alba-like domain-containing protein</fullName>
    </recommendedName>
</protein>
<organism evidence="2">
    <name type="scientific">Thermofilum pendens</name>
    <dbReference type="NCBI Taxonomy" id="2269"/>
    <lineage>
        <taxon>Archaea</taxon>
        <taxon>Thermoproteota</taxon>
        <taxon>Thermoprotei</taxon>
        <taxon>Thermofilales</taxon>
        <taxon>Thermofilaceae</taxon>
        <taxon>Thermofilum</taxon>
    </lineage>
</organism>
<dbReference type="InterPro" id="IPR036882">
    <property type="entry name" value="Alba-like_dom_sf"/>
</dbReference>
<proteinExistence type="predicted"/>
<dbReference type="GO" id="GO:0003676">
    <property type="term" value="F:nucleic acid binding"/>
    <property type="evidence" value="ECO:0007669"/>
    <property type="project" value="InterPro"/>
</dbReference>
<sequence>MSELVLVGEKPASSYVLELMERLRRGEKKVLLKALGHNISKAAYVTECVKRMTGGKIRYGKISIYSEEVDREAEEKSVPAIEIEVLYEG</sequence>
<name>A0A7C3WJI1_THEPE</name>
<dbReference type="Gene3D" id="3.30.110.20">
    <property type="entry name" value="Alba-like domain"/>
    <property type="match status" value="1"/>
</dbReference>
<feature type="domain" description="DNA/RNA-binding protein Alba-like" evidence="1">
    <location>
        <begin position="5"/>
        <end position="66"/>
    </location>
</feature>
<evidence type="ECO:0000259" key="1">
    <source>
        <dbReference type="Pfam" id="PF01918"/>
    </source>
</evidence>
<dbReference type="SUPFAM" id="SSF82704">
    <property type="entry name" value="AlbA-like"/>
    <property type="match status" value="1"/>
</dbReference>
<gene>
    <name evidence="2" type="ORF">ENV88_02645</name>
</gene>
<reference evidence="2" key="1">
    <citation type="journal article" date="2020" name="mSystems">
        <title>Genome- and Community-Level Interaction Insights into Carbon Utilization and Element Cycling Functions of Hydrothermarchaeota in Hydrothermal Sediment.</title>
        <authorList>
            <person name="Zhou Z."/>
            <person name="Liu Y."/>
            <person name="Xu W."/>
            <person name="Pan J."/>
            <person name="Luo Z.H."/>
            <person name="Li M."/>
        </authorList>
    </citation>
    <scope>NUCLEOTIDE SEQUENCE [LARGE SCALE GENOMIC DNA]</scope>
    <source>
        <strain evidence="2">SpSt-8</strain>
    </source>
</reference>
<accession>A0A7C3WJI1</accession>
<dbReference type="AlphaFoldDB" id="A0A7C3WJI1"/>
<dbReference type="EMBL" id="DTIB01000064">
    <property type="protein sequence ID" value="HGB24939.1"/>
    <property type="molecule type" value="Genomic_DNA"/>
</dbReference>
<evidence type="ECO:0000313" key="2">
    <source>
        <dbReference type="EMBL" id="HGB24939.1"/>
    </source>
</evidence>
<comment type="caution">
    <text evidence="2">The sequence shown here is derived from an EMBL/GenBank/DDBJ whole genome shotgun (WGS) entry which is preliminary data.</text>
</comment>
<dbReference type="Pfam" id="PF01918">
    <property type="entry name" value="Alba"/>
    <property type="match status" value="1"/>
</dbReference>